<evidence type="ECO:0000256" key="1">
    <source>
        <dbReference type="SAM" id="MobiDB-lite"/>
    </source>
</evidence>
<reference evidence="2 3" key="1">
    <citation type="submission" date="2021-07" db="EMBL/GenBank/DDBJ databases">
        <title>Genome data of Colletotrichum spaethianum.</title>
        <authorList>
            <person name="Utami Y.D."/>
            <person name="Hiruma K."/>
        </authorList>
    </citation>
    <scope>NUCLEOTIDE SEQUENCE [LARGE SCALE GENOMIC DNA]</scope>
    <source>
        <strain evidence="2 3">MAFF 242679</strain>
    </source>
</reference>
<accession>A0AA37GJG7</accession>
<dbReference type="EMBL" id="BPPX01000008">
    <property type="protein sequence ID" value="GJC81765.1"/>
    <property type="molecule type" value="Genomic_DNA"/>
</dbReference>
<protein>
    <submittedName>
        <fullName evidence="2">Uncharacterized protein</fullName>
    </submittedName>
</protein>
<dbReference type="AlphaFoldDB" id="A0AA37GJG7"/>
<sequence>MNKHGESAAAPGPSPPRTISPAPKPEFLRDAKASSESLPVPRDRESVRASRLRHYLLRYTSPSPARLAGLWVSLRL</sequence>
<keyword evidence="3" id="KW-1185">Reference proteome</keyword>
<proteinExistence type="predicted"/>
<feature type="compositionally biased region" description="Pro residues" evidence="1">
    <location>
        <begin position="12"/>
        <end position="24"/>
    </location>
</feature>
<organism evidence="2 3">
    <name type="scientific">Colletotrichum liriopes</name>
    <dbReference type="NCBI Taxonomy" id="708192"/>
    <lineage>
        <taxon>Eukaryota</taxon>
        <taxon>Fungi</taxon>
        <taxon>Dikarya</taxon>
        <taxon>Ascomycota</taxon>
        <taxon>Pezizomycotina</taxon>
        <taxon>Sordariomycetes</taxon>
        <taxon>Hypocreomycetidae</taxon>
        <taxon>Glomerellales</taxon>
        <taxon>Glomerellaceae</taxon>
        <taxon>Colletotrichum</taxon>
        <taxon>Colletotrichum spaethianum species complex</taxon>
    </lineage>
</organism>
<feature type="region of interest" description="Disordered" evidence="1">
    <location>
        <begin position="1"/>
        <end position="25"/>
    </location>
</feature>
<evidence type="ECO:0000313" key="2">
    <source>
        <dbReference type="EMBL" id="GJC81765.1"/>
    </source>
</evidence>
<dbReference type="Proteomes" id="UP001055172">
    <property type="component" value="Unassembled WGS sequence"/>
</dbReference>
<gene>
    <name evidence="2" type="ORF">ColLi_04603</name>
</gene>
<name>A0AA37GJG7_9PEZI</name>
<comment type="caution">
    <text evidence="2">The sequence shown here is derived from an EMBL/GenBank/DDBJ whole genome shotgun (WGS) entry which is preliminary data.</text>
</comment>
<evidence type="ECO:0000313" key="3">
    <source>
        <dbReference type="Proteomes" id="UP001055172"/>
    </source>
</evidence>